<dbReference type="RefSeq" id="XP_044725078.1">
    <property type="nucleotide sequence ID" value="XM_044858678.1"/>
</dbReference>
<accession>A0A9P8SN69</accession>
<keyword evidence="4" id="KW-1185">Reference proteome</keyword>
<dbReference type="Pfam" id="PF18457">
    <property type="entry name" value="PUD1_2"/>
    <property type="match status" value="1"/>
</dbReference>
<proteinExistence type="predicted"/>
<reference evidence="3" key="1">
    <citation type="submission" date="2021-09" db="EMBL/GenBank/DDBJ databases">
        <title>A high-quality genome of the endoparasitic fungus Hirsutella rhossiliensis with a comparison of Hirsutella genomes reveals transposable elements contributing to genome size variation.</title>
        <authorList>
            <person name="Lin R."/>
            <person name="Jiao Y."/>
            <person name="Sun X."/>
            <person name="Ling J."/>
            <person name="Xie B."/>
            <person name="Cheng X."/>
        </authorList>
    </citation>
    <scope>NUCLEOTIDE SEQUENCE</scope>
    <source>
        <strain evidence="3">HR02</strain>
    </source>
</reference>
<protein>
    <recommendedName>
        <fullName evidence="2">Up-regulated in Daf-2 domain-containing protein</fullName>
    </recommendedName>
</protein>
<sequence>MEKRMIFAVLLTLLEIATAQLRVRKASVSVRNNTPRPLQEVSVVHKYSSVYKHNHTWPIIQPGERAEDRMVVQYHTGFGTIGVDWWAITWVELEQKTSYVSKPLNFRKIVDYMEKFAPRTISALASTAAGIATVEAGPGAMVAAAVAAAVASQQVTEFLFSSESTDGFKQHMLEREDQNTLTEIVIEADGTIAFKSNSGNSYTVSEALTPAPEPKQVDMSREDQSLNDAAHRVMELRDTAPDSQELEYADLKFQESMESWLQEWRGQNW</sequence>
<evidence type="ECO:0000259" key="2">
    <source>
        <dbReference type="Pfam" id="PF18457"/>
    </source>
</evidence>
<dbReference type="Gene3D" id="2.60.40.3820">
    <property type="match status" value="2"/>
</dbReference>
<evidence type="ECO:0000313" key="3">
    <source>
        <dbReference type="EMBL" id="KAH0967565.1"/>
    </source>
</evidence>
<feature type="chain" id="PRO_5040112040" description="Up-regulated in Daf-2 domain-containing protein" evidence="1">
    <location>
        <begin position="20"/>
        <end position="269"/>
    </location>
</feature>
<dbReference type="PANTHER" id="PTHR31557">
    <property type="entry name" value="5C820-RELATED-RELATED"/>
    <property type="match status" value="1"/>
</dbReference>
<evidence type="ECO:0000313" key="4">
    <source>
        <dbReference type="Proteomes" id="UP000824596"/>
    </source>
</evidence>
<dbReference type="Proteomes" id="UP000824596">
    <property type="component" value="Unassembled WGS sequence"/>
</dbReference>
<dbReference type="AlphaFoldDB" id="A0A9P8SN69"/>
<gene>
    <name evidence="3" type="ORF">HRG_00207</name>
</gene>
<dbReference type="InterPro" id="IPR041157">
    <property type="entry name" value="PUD1/2"/>
</dbReference>
<dbReference type="GeneID" id="68349336"/>
<name>A0A9P8SN69_9HYPO</name>
<dbReference type="OrthoDB" id="5785880at2759"/>
<dbReference type="EMBL" id="JAIZPD010000001">
    <property type="protein sequence ID" value="KAH0967565.1"/>
    <property type="molecule type" value="Genomic_DNA"/>
</dbReference>
<keyword evidence="1" id="KW-0732">Signal</keyword>
<evidence type="ECO:0000256" key="1">
    <source>
        <dbReference type="SAM" id="SignalP"/>
    </source>
</evidence>
<comment type="caution">
    <text evidence="3">The sequence shown here is derived from an EMBL/GenBank/DDBJ whole genome shotgun (WGS) entry which is preliminary data.</text>
</comment>
<dbReference type="PANTHER" id="PTHR31557:SF0">
    <property type="entry name" value="5C820-RELATED"/>
    <property type="match status" value="1"/>
</dbReference>
<feature type="domain" description="Up-regulated in Daf-2" evidence="2">
    <location>
        <begin position="24"/>
        <end position="204"/>
    </location>
</feature>
<feature type="signal peptide" evidence="1">
    <location>
        <begin position="1"/>
        <end position="19"/>
    </location>
</feature>
<organism evidence="3 4">
    <name type="scientific">Hirsutella rhossiliensis</name>
    <dbReference type="NCBI Taxonomy" id="111463"/>
    <lineage>
        <taxon>Eukaryota</taxon>
        <taxon>Fungi</taxon>
        <taxon>Dikarya</taxon>
        <taxon>Ascomycota</taxon>
        <taxon>Pezizomycotina</taxon>
        <taxon>Sordariomycetes</taxon>
        <taxon>Hypocreomycetidae</taxon>
        <taxon>Hypocreales</taxon>
        <taxon>Ophiocordycipitaceae</taxon>
        <taxon>Hirsutella</taxon>
    </lineage>
</organism>